<evidence type="ECO:0000313" key="3">
    <source>
        <dbReference type="EMBL" id="SEF72905.1"/>
    </source>
</evidence>
<evidence type="ECO:0000259" key="1">
    <source>
        <dbReference type="Pfam" id="PF00534"/>
    </source>
</evidence>
<keyword evidence="3" id="KW-0808">Transferase</keyword>
<feature type="domain" description="Glycosyltransferase subfamily 4-like N-terminal" evidence="2">
    <location>
        <begin position="13"/>
        <end position="182"/>
    </location>
</feature>
<reference evidence="3 4" key="1">
    <citation type="submission" date="2016-10" db="EMBL/GenBank/DDBJ databases">
        <authorList>
            <person name="de Groot N.N."/>
        </authorList>
    </citation>
    <scope>NUCLEOTIDE SEQUENCE [LARGE SCALE GENOMIC DNA]</scope>
    <source>
        <strain evidence="3 4">AR32</strain>
    </source>
</reference>
<proteinExistence type="predicted"/>
<dbReference type="Pfam" id="PF00534">
    <property type="entry name" value="Glycos_transf_1"/>
    <property type="match status" value="1"/>
</dbReference>
<evidence type="ECO:0000259" key="2">
    <source>
        <dbReference type="Pfam" id="PF13439"/>
    </source>
</evidence>
<dbReference type="InterPro" id="IPR028098">
    <property type="entry name" value="Glyco_trans_4-like_N"/>
</dbReference>
<dbReference type="EMBL" id="FNUV01000003">
    <property type="protein sequence ID" value="SEF72905.1"/>
    <property type="molecule type" value="Genomic_DNA"/>
</dbReference>
<dbReference type="RefSeq" id="WP_103915494.1">
    <property type="nucleotide sequence ID" value="NZ_FNUV01000003.1"/>
</dbReference>
<feature type="domain" description="Glycosyl transferase family 1" evidence="1">
    <location>
        <begin position="197"/>
        <end position="347"/>
    </location>
</feature>
<dbReference type="SUPFAM" id="SSF53756">
    <property type="entry name" value="UDP-Glycosyltransferase/glycogen phosphorylase"/>
    <property type="match status" value="1"/>
</dbReference>
<dbReference type="GO" id="GO:0016757">
    <property type="term" value="F:glycosyltransferase activity"/>
    <property type="evidence" value="ECO:0007669"/>
    <property type="project" value="InterPro"/>
</dbReference>
<dbReference type="PANTHER" id="PTHR12526">
    <property type="entry name" value="GLYCOSYLTRANSFERASE"/>
    <property type="match status" value="1"/>
</dbReference>
<dbReference type="CDD" id="cd03820">
    <property type="entry name" value="GT4_AmsD-like"/>
    <property type="match status" value="1"/>
</dbReference>
<protein>
    <submittedName>
        <fullName evidence="3">Glycosyltransferase involved in cell wall bisynthesis</fullName>
    </submittedName>
</protein>
<evidence type="ECO:0000313" key="4">
    <source>
        <dbReference type="Proteomes" id="UP000236735"/>
    </source>
</evidence>
<dbReference type="AlphaFoldDB" id="A0A1H5UCP0"/>
<dbReference type="PANTHER" id="PTHR12526:SF630">
    <property type="entry name" value="GLYCOSYLTRANSFERASE"/>
    <property type="match status" value="1"/>
</dbReference>
<gene>
    <name evidence="3" type="ORF">SAMN05216354_1388</name>
</gene>
<dbReference type="Proteomes" id="UP000236735">
    <property type="component" value="Unassembled WGS sequence"/>
</dbReference>
<sequence length="372" mass="43408">MRILYITDALAVWGGIERVLSNKMNYLVEHFGYDVYVITTNQGKHVAPYPLDNRIHARDLNIQFHHQYRYCGLKRILVYTKLNRLFLKRLKAAINEIEPDLMICIRMEFVGLIRKADKRIPLVYESHSMCNSYLYEKLSLLRRIRQYFDRRSVNRADCVVSLTNGDADDWRRYNDNVYVIPNLLNFNPLGKHSGLQSKNVIFVGRFSEQKDVWSLLSIWQLVHHRHPEWKLNVYGEGALKNNFLEVIKDEDLNIEVFPPTDEILDRYLECSLLIMTSRYEPFGLVLPEAMSCGLPVIAFDCPYGPGAIISDGHDGFLIGKYSKELFAERICQLIEDDSLRLYMGTNAVSSAKRYKSDSVMLQWKQLLERYSC</sequence>
<organism evidence="3 4">
    <name type="scientific">Xylanibacter ruminicola</name>
    <name type="common">Prevotella ruminicola</name>
    <dbReference type="NCBI Taxonomy" id="839"/>
    <lineage>
        <taxon>Bacteria</taxon>
        <taxon>Pseudomonadati</taxon>
        <taxon>Bacteroidota</taxon>
        <taxon>Bacteroidia</taxon>
        <taxon>Bacteroidales</taxon>
        <taxon>Prevotellaceae</taxon>
        <taxon>Xylanibacter</taxon>
    </lineage>
</organism>
<dbReference type="Pfam" id="PF13439">
    <property type="entry name" value="Glyco_transf_4"/>
    <property type="match status" value="1"/>
</dbReference>
<dbReference type="InterPro" id="IPR001296">
    <property type="entry name" value="Glyco_trans_1"/>
</dbReference>
<dbReference type="Gene3D" id="3.40.50.2000">
    <property type="entry name" value="Glycogen Phosphorylase B"/>
    <property type="match status" value="2"/>
</dbReference>
<name>A0A1H5UCP0_XYLRU</name>
<accession>A0A1H5UCP0</accession>